<name>A0ABN7UYR3_GIGMA</name>
<protein>
    <submittedName>
        <fullName evidence="1">11033_t:CDS:1</fullName>
    </submittedName>
</protein>
<evidence type="ECO:0000313" key="2">
    <source>
        <dbReference type="Proteomes" id="UP000789901"/>
    </source>
</evidence>
<dbReference type="SUPFAM" id="SSF53098">
    <property type="entry name" value="Ribonuclease H-like"/>
    <property type="match status" value="1"/>
</dbReference>
<dbReference type="InterPro" id="IPR012337">
    <property type="entry name" value="RNaseH-like_sf"/>
</dbReference>
<reference evidence="1 2" key="1">
    <citation type="submission" date="2021-06" db="EMBL/GenBank/DDBJ databases">
        <authorList>
            <person name="Kallberg Y."/>
            <person name="Tangrot J."/>
            <person name="Rosling A."/>
        </authorList>
    </citation>
    <scope>NUCLEOTIDE SEQUENCE [LARGE SCALE GENOMIC DNA]</scope>
    <source>
        <strain evidence="1 2">120-4 pot B 10/14</strain>
    </source>
</reference>
<feature type="non-terminal residue" evidence="1">
    <location>
        <position position="174"/>
    </location>
</feature>
<dbReference type="EMBL" id="CAJVQB010007456">
    <property type="protein sequence ID" value="CAG8703749.1"/>
    <property type="molecule type" value="Genomic_DNA"/>
</dbReference>
<dbReference type="Gene3D" id="3.30.420.10">
    <property type="entry name" value="Ribonuclease H-like superfamily/Ribonuclease H"/>
    <property type="match status" value="1"/>
</dbReference>
<sequence length="174" mass="20070">MHKEPTVGHFEEKATTYRIKKMILLALEEKREKPRANKLELSNLGQLFKHISIDFVGPLPLTKQGNKYLIVATKYLTKWPKARVIPNCTAKTATLFLYNDIICPYELITDHGSYFDNVEKYNQTLCKNNSKIKKVTTPAKLFMLSYSSEPTKADQVPQLLINRILEIIDKLQEV</sequence>
<dbReference type="InterPro" id="IPR052160">
    <property type="entry name" value="Gypsy_RT_Integrase-like"/>
</dbReference>
<dbReference type="InterPro" id="IPR036397">
    <property type="entry name" value="RNaseH_sf"/>
</dbReference>
<keyword evidence="2" id="KW-1185">Reference proteome</keyword>
<gene>
    <name evidence="1" type="ORF">GMARGA_LOCUS12299</name>
</gene>
<dbReference type="Proteomes" id="UP000789901">
    <property type="component" value="Unassembled WGS sequence"/>
</dbReference>
<dbReference type="PANTHER" id="PTHR47266">
    <property type="entry name" value="ENDONUCLEASE-RELATED"/>
    <property type="match status" value="1"/>
</dbReference>
<proteinExistence type="predicted"/>
<evidence type="ECO:0000313" key="1">
    <source>
        <dbReference type="EMBL" id="CAG8703749.1"/>
    </source>
</evidence>
<organism evidence="1 2">
    <name type="scientific">Gigaspora margarita</name>
    <dbReference type="NCBI Taxonomy" id="4874"/>
    <lineage>
        <taxon>Eukaryota</taxon>
        <taxon>Fungi</taxon>
        <taxon>Fungi incertae sedis</taxon>
        <taxon>Mucoromycota</taxon>
        <taxon>Glomeromycotina</taxon>
        <taxon>Glomeromycetes</taxon>
        <taxon>Diversisporales</taxon>
        <taxon>Gigasporaceae</taxon>
        <taxon>Gigaspora</taxon>
    </lineage>
</organism>
<accession>A0ABN7UYR3</accession>
<comment type="caution">
    <text evidence="1">The sequence shown here is derived from an EMBL/GenBank/DDBJ whole genome shotgun (WGS) entry which is preliminary data.</text>
</comment>